<dbReference type="Pfam" id="PF00505">
    <property type="entry name" value="HMG_box"/>
    <property type="match status" value="1"/>
</dbReference>
<dbReference type="GO" id="GO:0010468">
    <property type="term" value="P:regulation of gene expression"/>
    <property type="evidence" value="ECO:0007669"/>
    <property type="project" value="TreeGrafter"/>
</dbReference>
<feature type="compositionally biased region" description="Basic and acidic residues" evidence="4">
    <location>
        <begin position="126"/>
        <end position="137"/>
    </location>
</feature>
<dbReference type="HOGENOM" id="CLU_124554_0_0_1"/>
<feature type="region of interest" description="Disordered" evidence="4">
    <location>
        <begin position="165"/>
        <end position="185"/>
    </location>
</feature>
<feature type="region of interest" description="Disordered" evidence="4">
    <location>
        <begin position="97"/>
        <end position="143"/>
    </location>
</feature>
<protein>
    <recommendedName>
        <fullName evidence="5">HMG box domain-containing protein</fullName>
    </recommendedName>
</protein>
<dbReference type="CDD" id="cd00084">
    <property type="entry name" value="HMG-box_SF"/>
    <property type="match status" value="1"/>
</dbReference>
<feature type="DNA-binding region" description="HMG box" evidence="3">
    <location>
        <begin position="112"/>
        <end position="184"/>
    </location>
</feature>
<dbReference type="OrthoDB" id="1919336at2759"/>
<evidence type="ECO:0000256" key="4">
    <source>
        <dbReference type="SAM" id="MobiDB-lite"/>
    </source>
</evidence>
<keyword evidence="7" id="KW-1185">Reference proteome</keyword>
<dbReference type="SMART" id="SM00398">
    <property type="entry name" value="HMG"/>
    <property type="match status" value="2"/>
</dbReference>
<evidence type="ECO:0000259" key="5">
    <source>
        <dbReference type="PROSITE" id="PS50118"/>
    </source>
</evidence>
<proteinExistence type="predicted"/>
<accession>A0A086IZD8</accession>
<dbReference type="GeneID" id="77677000"/>
<comment type="caution">
    <text evidence="6">The sequence shown here is derived from an EMBL/GenBank/DDBJ whole genome shotgun (WGS) entry which is preliminary data.</text>
</comment>
<feature type="domain" description="HMG box" evidence="5">
    <location>
        <begin position="22"/>
        <end position="87"/>
    </location>
</feature>
<dbReference type="Pfam" id="PF09011">
    <property type="entry name" value="HMG_box_2"/>
    <property type="match status" value="1"/>
</dbReference>
<dbReference type="InterPro" id="IPR009071">
    <property type="entry name" value="HMG_box_dom"/>
</dbReference>
<dbReference type="InterPro" id="IPR051965">
    <property type="entry name" value="ChromReg_NeuronalGeneExpr"/>
</dbReference>
<evidence type="ECO:0000256" key="2">
    <source>
        <dbReference type="ARBA" id="ARBA00023242"/>
    </source>
</evidence>
<gene>
    <name evidence="6" type="ORF">NESG_02027</name>
</gene>
<dbReference type="PROSITE" id="PS50118">
    <property type="entry name" value="HMG_BOX_2"/>
    <property type="match status" value="2"/>
</dbReference>
<reference evidence="6 7" key="1">
    <citation type="journal article" date="2014" name="Genome Announc.">
        <title>Genome Sequence of the Microsporidian Species Nematocida sp1 Strain ERTm6 (ATCC PRA-372).</title>
        <authorList>
            <person name="Bakowski M.A."/>
            <person name="Priest M."/>
            <person name="Young S."/>
            <person name="Cuomo C.A."/>
            <person name="Troemel E.R."/>
        </authorList>
    </citation>
    <scope>NUCLEOTIDE SEQUENCE [LARGE SCALE GENOMIC DNA]</scope>
    <source>
        <strain evidence="6 7">ERTm6</strain>
    </source>
</reference>
<dbReference type="EMBL" id="AKIJ01000005">
    <property type="protein sequence ID" value="KFG25256.1"/>
    <property type="molecule type" value="Genomic_DNA"/>
</dbReference>
<evidence type="ECO:0000256" key="1">
    <source>
        <dbReference type="ARBA" id="ARBA00023125"/>
    </source>
</evidence>
<feature type="domain" description="HMG box" evidence="5">
    <location>
        <begin position="112"/>
        <end position="184"/>
    </location>
</feature>
<sequence length="185" mass="21121">MAKDSAAGTKRKVKKIRGENEPKKPTTEYFMFLRDARKTLQPGLSVKEQTKILSQAWSELAPEKKKKYSEEYAEAFKQYKEDLEEYKKTEEYQDVLKQNKDQKAAGSKKSTTPRKPSGYNLFVRENSAKISEERKGDAPMPSLKEISQMISKKWQALTEEEKAAYKAKALAGAEEKESSAENVEP</sequence>
<keyword evidence="1 3" id="KW-0238">DNA-binding</keyword>
<evidence type="ECO:0000256" key="3">
    <source>
        <dbReference type="PROSITE-ProRule" id="PRU00267"/>
    </source>
</evidence>
<dbReference type="GO" id="GO:0005634">
    <property type="term" value="C:nucleus"/>
    <property type="evidence" value="ECO:0007669"/>
    <property type="project" value="UniProtKB-UniRule"/>
</dbReference>
<evidence type="ECO:0000313" key="7">
    <source>
        <dbReference type="Proteomes" id="UP000054524"/>
    </source>
</evidence>
<dbReference type="RefSeq" id="XP_052903811.1">
    <property type="nucleotide sequence ID" value="XM_053049640.1"/>
</dbReference>
<dbReference type="GO" id="GO:0003677">
    <property type="term" value="F:DNA binding"/>
    <property type="evidence" value="ECO:0007669"/>
    <property type="project" value="UniProtKB-UniRule"/>
</dbReference>
<dbReference type="AlphaFoldDB" id="A0A086IZD8"/>
<name>A0A086IZD8_NEMA1</name>
<feature type="DNA-binding region" description="HMG box" evidence="3">
    <location>
        <begin position="22"/>
        <end position="87"/>
    </location>
</feature>
<keyword evidence="2 3" id="KW-0539">Nucleus</keyword>
<feature type="compositionally biased region" description="Basic and acidic residues" evidence="4">
    <location>
        <begin position="16"/>
        <end position="26"/>
    </location>
</feature>
<dbReference type="Gene3D" id="1.10.30.10">
    <property type="entry name" value="High mobility group box domain"/>
    <property type="match status" value="2"/>
</dbReference>
<dbReference type="SUPFAM" id="SSF47095">
    <property type="entry name" value="HMG-box"/>
    <property type="match status" value="2"/>
</dbReference>
<dbReference type="Proteomes" id="UP000054524">
    <property type="component" value="Unassembled WGS sequence"/>
</dbReference>
<feature type="region of interest" description="Disordered" evidence="4">
    <location>
        <begin position="1"/>
        <end position="26"/>
    </location>
</feature>
<organism evidence="6 7">
    <name type="scientific">Nematocida ausubeli (strain ATCC PRA-371 / ERTm2)</name>
    <name type="common">Nematode killer fungus</name>
    <dbReference type="NCBI Taxonomy" id="1913371"/>
    <lineage>
        <taxon>Eukaryota</taxon>
        <taxon>Fungi</taxon>
        <taxon>Fungi incertae sedis</taxon>
        <taxon>Microsporidia</taxon>
        <taxon>Nematocida</taxon>
    </lineage>
</organism>
<dbReference type="InterPro" id="IPR036910">
    <property type="entry name" value="HMG_box_dom_sf"/>
</dbReference>
<evidence type="ECO:0000313" key="6">
    <source>
        <dbReference type="EMBL" id="KFG25256.1"/>
    </source>
</evidence>
<dbReference type="PANTHER" id="PTHR46040">
    <property type="entry name" value="HIGH MOBILITY GROUP PROTEIN 2"/>
    <property type="match status" value="1"/>
</dbReference>
<dbReference type="PANTHER" id="PTHR46040:SF3">
    <property type="entry name" value="HIGH MOBILITY GROUP PROTEIN 2"/>
    <property type="match status" value="1"/>
</dbReference>